<dbReference type="OrthoDB" id="10577064at2759"/>
<accession>A0A2J6PN60</accession>
<evidence type="ECO:0000313" key="3">
    <source>
        <dbReference type="Proteomes" id="UP000235672"/>
    </source>
</evidence>
<name>A0A2J6PN60_9HELO</name>
<dbReference type="EMBL" id="KZ613513">
    <property type="protein sequence ID" value="PMD15449.1"/>
    <property type="molecule type" value="Genomic_DNA"/>
</dbReference>
<reference evidence="2 3" key="1">
    <citation type="submission" date="2016-05" db="EMBL/GenBank/DDBJ databases">
        <title>A degradative enzymes factory behind the ericoid mycorrhizal symbiosis.</title>
        <authorList>
            <consortium name="DOE Joint Genome Institute"/>
            <person name="Martino E."/>
            <person name="Morin E."/>
            <person name="Grelet G."/>
            <person name="Kuo A."/>
            <person name="Kohler A."/>
            <person name="Daghino S."/>
            <person name="Barry K."/>
            <person name="Choi C."/>
            <person name="Cichocki N."/>
            <person name="Clum A."/>
            <person name="Copeland A."/>
            <person name="Hainaut M."/>
            <person name="Haridas S."/>
            <person name="Labutti K."/>
            <person name="Lindquist E."/>
            <person name="Lipzen A."/>
            <person name="Khouja H.-R."/>
            <person name="Murat C."/>
            <person name="Ohm R."/>
            <person name="Olson A."/>
            <person name="Spatafora J."/>
            <person name="Veneault-Fourrey C."/>
            <person name="Henrissat B."/>
            <person name="Grigoriev I."/>
            <person name="Martin F."/>
            <person name="Perotto S."/>
        </authorList>
    </citation>
    <scope>NUCLEOTIDE SEQUENCE [LARGE SCALE GENOMIC DNA]</scope>
    <source>
        <strain evidence="2 3">UAMH 7357</strain>
    </source>
</reference>
<protein>
    <submittedName>
        <fullName evidence="2">Uncharacterized protein</fullName>
    </submittedName>
</protein>
<organism evidence="2 3">
    <name type="scientific">Hyaloscypha hepaticicola</name>
    <dbReference type="NCBI Taxonomy" id="2082293"/>
    <lineage>
        <taxon>Eukaryota</taxon>
        <taxon>Fungi</taxon>
        <taxon>Dikarya</taxon>
        <taxon>Ascomycota</taxon>
        <taxon>Pezizomycotina</taxon>
        <taxon>Leotiomycetes</taxon>
        <taxon>Helotiales</taxon>
        <taxon>Hyaloscyphaceae</taxon>
        <taxon>Hyaloscypha</taxon>
    </lineage>
</organism>
<evidence type="ECO:0000313" key="2">
    <source>
        <dbReference type="EMBL" id="PMD15449.1"/>
    </source>
</evidence>
<keyword evidence="3" id="KW-1185">Reference proteome</keyword>
<dbReference type="AlphaFoldDB" id="A0A2J6PN60"/>
<feature type="region of interest" description="Disordered" evidence="1">
    <location>
        <begin position="101"/>
        <end position="125"/>
    </location>
</feature>
<dbReference type="Proteomes" id="UP000235672">
    <property type="component" value="Unassembled WGS sequence"/>
</dbReference>
<gene>
    <name evidence="2" type="ORF">NA56DRAFT_709871</name>
</gene>
<proteinExistence type="predicted"/>
<evidence type="ECO:0000256" key="1">
    <source>
        <dbReference type="SAM" id="MobiDB-lite"/>
    </source>
</evidence>
<feature type="compositionally biased region" description="Polar residues" evidence="1">
    <location>
        <begin position="7"/>
        <end position="19"/>
    </location>
</feature>
<feature type="region of interest" description="Disordered" evidence="1">
    <location>
        <begin position="1"/>
        <end position="35"/>
    </location>
</feature>
<sequence>MGPNALTGPSTGPSNSVSQPPAPAMVGPQQPSAAAKLRRKHTFRKLVDSGAFGRKQLYTRMPKGQVQQLEDEHLAIDTEREALKAADSALFHEKQAILQLTKSNPQNPQLPARKASAKQQDEANEKLRQQLKERQSILMHQCQKMRKDQEKIDEKELYQQVTAELEQTQLETEQMYAEASTRSGNGYRSMQFQGQPLQIGDFRKTQQDLQPQSTIPAGTMCTQMQLLLPANAAVLQPNLLPNAPQQMQPDTLQQIQQDNSGVEILHPDILPARYGPGPYANNNTFIDPELTRDHSILLSSRALKRRDDRRHALDQILFGG</sequence>